<name>A0A1G5J8W9_9BACT</name>
<evidence type="ECO:0000256" key="2">
    <source>
        <dbReference type="ARBA" id="ARBA00022598"/>
    </source>
</evidence>
<gene>
    <name evidence="12" type="ORF">SAMN05216233_12651</name>
</gene>
<sequence>MPWEQPADKAPLPIKSWCTDLDEGALRQARNLQQHPVLVGHVALMPDCHLGYGMPIGGVVAADHAIIPNAVGVDIGCGMVALQTDLASDALSRDDLRRLLTQVKERVPLGFSRHKKEQSWDGFSRQRPRFIKDGAWKTARESLGSLGGGNHFIEVQKGDDGSLWLMIHTGSRNLGKTIAEYHHKKALAWCRKHGVPLPDDDLAFFPTETPEGMAYIQDMNLALAYAMENRRRIMTALAHSLESLCPFSQKRLVNIHHNYASLEAHDGKQVWVHRKGATSAARGEAGIIPGSMGTPSYIVEGLGNPESFRSCSHGAGRAMGRNQASRILDPEHCTAAMGDVVFDRWHTIRHGKLKGRPDLGEAPQAYKAIEAVMAAQADLTRPVVRLFPLGVLKG</sequence>
<evidence type="ECO:0000256" key="11">
    <source>
        <dbReference type="PIRSR" id="PIRSR601233-3"/>
    </source>
</evidence>
<dbReference type="EMBL" id="FMUX01000026">
    <property type="protein sequence ID" value="SCY84795.1"/>
    <property type="molecule type" value="Genomic_DNA"/>
</dbReference>
<dbReference type="GO" id="GO:0006396">
    <property type="term" value="P:RNA processing"/>
    <property type="evidence" value="ECO:0007669"/>
    <property type="project" value="InterPro"/>
</dbReference>
<feature type="active site" description="GMP-histidine intermediate" evidence="9">
    <location>
        <position position="313"/>
    </location>
</feature>
<evidence type="ECO:0000256" key="8">
    <source>
        <dbReference type="ARBA" id="ARBA00047746"/>
    </source>
</evidence>
<feature type="binding site" evidence="10">
    <location>
        <begin position="257"/>
        <end position="258"/>
    </location>
    <ligand>
        <name>GMP</name>
        <dbReference type="ChEBI" id="CHEBI:58115"/>
    </ligand>
</feature>
<comment type="catalytic activity">
    <reaction evidence="8">
        <text>a 3'-end 3'-phospho-ribonucleotide-RNA + a 5'-end dephospho-ribonucleoside-RNA + GTP = a ribonucleotidyl-ribonucleotide-RNA + GMP + diphosphate</text>
        <dbReference type="Rhea" id="RHEA:68076"/>
        <dbReference type="Rhea" id="RHEA-COMP:10463"/>
        <dbReference type="Rhea" id="RHEA-COMP:13936"/>
        <dbReference type="Rhea" id="RHEA-COMP:17355"/>
        <dbReference type="ChEBI" id="CHEBI:33019"/>
        <dbReference type="ChEBI" id="CHEBI:37565"/>
        <dbReference type="ChEBI" id="CHEBI:58115"/>
        <dbReference type="ChEBI" id="CHEBI:83062"/>
        <dbReference type="ChEBI" id="CHEBI:138284"/>
        <dbReference type="ChEBI" id="CHEBI:173118"/>
        <dbReference type="EC" id="6.5.1.8"/>
    </reaction>
</comment>
<dbReference type="GO" id="GO:0042245">
    <property type="term" value="P:RNA repair"/>
    <property type="evidence" value="ECO:0007669"/>
    <property type="project" value="UniProtKB-KW"/>
</dbReference>
<organism evidence="12 13">
    <name type="scientific">Desulfoluna spongiiphila</name>
    <dbReference type="NCBI Taxonomy" id="419481"/>
    <lineage>
        <taxon>Bacteria</taxon>
        <taxon>Pseudomonadati</taxon>
        <taxon>Thermodesulfobacteriota</taxon>
        <taxon>Desulfobacteria</taxon>
        <taxon>Desulfobacterales</taxon>
        <taxon>Desulfolunaceae</taxon>
        <taxon>Desulfoluna</taxon>
    </lineage>
</organism>
<feature type="binding site" evidence="11">
    <location>
        <position position="74"/>
    </location>
    <ligand>
        <name>Mn(2+)</name>
        <dbReference type="ChEBI" id="CHEBI:29035"/>
        <label>1</label>
    </ligand>
</feature>
<evidence type="ECO:0000256" key="9">
    <source>
        <dbReference type="PIRSR" id="PIRSR601233-1"/>
    </source>
</evidence>
<feature type="binding site" evidence="11">
    <location>
        <position position="257"/>
    </location>
    <ligand>
        <name>Mn(2+)</name>
        <dbReference type="ChEBI" id="CHEBI:29035"/>
        <label>2</label>
    </ligand>
</feature>
<keyword evidence="3 11" id="KW-0479">Metal-binding</keyword>
<dbReference type="InterPro" id="IPR052915">
    <property type="entry name" value="RtcB-like"/>
</dbReference>
<protein>
    <recommendedName>
        <fullName evidence="1">3'-phosphate/5'-hydroxy nucleic acid ligase</fullName>
        <ecNumber evidence="1">6.5.1.8</ecNumber>
    </recommendedName>
</protein>
<keyword evidence="2 12" id="KW-0436">Ligase</keyword>
<dbReference type="GO" id="GO:0005525">
    <property type="term" value="F:GTP binding"/>
    <property type="evidence" value="ECO:0007669"/>
    <property type="project" value="UniProtKB-KW"/>
</dbReference>
<evidence type="ECO:0000256" key="7">
    <source>
        <dbReference type="ARBA" id="ARBA00023211"/>
    </source>
</evidence>
<feature type="binding site" evidence="11">
    <location>
        <position position="168"/>
    </location>
    <ligand>
        <name>Mn(2+)</name>
        <dbReference type="ChEBI" id="CHEBI:29035"/>
        <label>2</label>
    </ligand>
</feature>
<dbReference type="SUPFAM" id="SSF103365">
    <property type="entry name" value="Hypothetical protein PH1602"/>
    <property type="match status" value="1"/>
</dbReference>
<dbReference type="Pfam" id="PF01139">
    <property type="entry name" value="RtcB"/>
    <property type="match status" value="1"/>
</dbReference>
<feature type="binding site" evidence="10">
    <location>
        <position position="393"/>
    </location>
    <ligand>
        <name>GMP</name>
        <dbReference type="ChEBI" id="CHEBI:58115"/>
    </ligand>
</feature>
<accession>A0A1G5J8W9</accession>
<dbReference type="EC" id="6.5.1.8" evidence="1"/>
<reference evidence="12 13" key="1">
    <citation type="submission" date="2016-10" db="EMBL/GenBank/DDBJ databases">
        <authorList>
            <person name="de Groot N.N."/>
        </authorList>
    </citation>
    <scope>NUCLEOTIDE SEQUENCE [LARGE SCALE GENOMIC DNA]</scope>
    <source>
        <strain evidence="12 13">AA1</strain>
    </source>
</reference>
<dbReference type="PANTHER" id="PTHR43749:SF2">
    <property type="entry name" value="RNA-SPLICING LIGASE RTCB"/>
    <property type="match status" value="1"/>
</dbReference>
<feature type="binding site" evidence="10">
    <location>
        <position position="296"/>
    </location>
    <ligand>
        <name>GMP</name>
        <dbReference type="ChEBI" id="CHEBI:58115"/>
    </ligand>
</feature>
<dbReference type="Gene3D" id="3.90.1860.10">
    <property type="entry name" value="tRNA-splicing ligase RtcB"/>
    <property type="match status" value="1"/>
</dbReference>
<comment type="cofactor">
    <cofactor evidence="11">
        <name>Mn(2+)</name>
        <dbReference type="ChEBI" id="CHEBI:29035"/>
    </cofactor>
    <text evidence="11">Binds 2 manganese ions per subunit.</text>
</comment>
<dbReference type="GO" id="GO:0030145">
    <property type="term" value="F:manganese ion binding"/>
    <property type="evidence" value="ECO:0007669"/>
    <property type="project" value="TreeGrafter"/>
</dbReference>
<dbReference type="OrthoDB" id="9802323at2"/>
<feature type="binding site" evidence="10">
    <location>
        <begin position="150"/>
        <end position="154"/>
    </location>
    <ligand>
        <name>GMP</name>
        <dbReference type="ChEBI" id="CHEBI:58115"/>
    </ligand>
</feature>
<dbReference type="Proteomes" id="UP000198870">
    <property type="component" value="Unassembled WGS sequence"/>
</dbReference>
<keyword evidence="5" id="KW-0692">RNA repair</keyword>
<evidence type="ECO:0000256" key="6">
    <source>
        <dbReference type="ARBA" id="ARBA00023134"/>
    </source>
</evidence>
<evidence type="ECO:0000256" key="5">
    <source>
        <dbReference type="ARBA" id="ARBA00022800"/>
    </source>
</evidence>
<evidence type="ECO:0000256" key="10">
    <source>
        <dbReference type="PIRSR" id="PIRSR601233-2"/>
    </source>
</evidence>
<feature type="binding site" evidence="11">
    <location>
        <position position="151"/>
    </location>
    <ligand>
        <name>Mn(2+)</name>
        <dbReference type="ChEBI" id="CHEBI:29035"/>
        <label>1</label>
    </ligand>
</feature>
<evidence type="ECO:0000313" key="13">
    <source>
        <dbReference type="Proteomes" id="UP000198870"/>
    </source>
</evidence>
<dbReference type="GO" id="GO:0170057">
    <property type="term" value="F:RNA ligase (GTP) activity"/>
    <property type="evidence" value="ECO:0007669"/>
    <property type="project" value="UniProtKB-EC"/>
</dbReference>
<feature type="binding site" evidence="10">
    <location>
        <begin position="289"/>
        <end position="292"/>
    </location>
    <ligand>
        <name>GMP</name>
        <dbReference type="ChEBI" id="CHEBI:58115"/>
    </ligand>
</feature>
<evidence type="ECO:0000313" key="12">
    <source>
        <dbReference type="EMBL" id="SCY84795.1"/>
    </source>
</evidence>
<proteinExistence type="predicted"/>
<keyword evidence="6 10" id="KW-0342">GTP-binding</keyword>
<evidence type="ECO:0000256" key="3">
    <source>
        <dbReference type="ARBA" id="ARBA00022723"/>
    </source>
</evidence>
<keyword evidence="4 10" id="KW-0547">Nucleotide-binding</keyword>
<dbReference type="STRING" id="419481.SAMN05216233_12651"/>
<evidence type="ECO:0000256" key="1">
    <source>
        <dbReference type="ARBA" id="ARBA00012726"/>
    </source>
</evidence>
<keyword evidence="7 11" id="KW-0464">Manganese</keyword>
<evidence type="ECO:0000256" key="4">
    <source>
        <dbReference type="ARBA" id="ARBA00022741"/>
    </source>
</evidence>
<feature type="binding site" evidence="10">
    <location>
        <begin position="313"/>
        <end position="316"/>
    </location>
    <ligand>
        <name>GMP</name>
        <dbReference type="ChEBI" id="CHEBI:58115"/>
    </ligand>
</feature>
<dbReference type="PANTHER" id="PTHR43749">
    <property type="entry name" value="RNA-SPLICING LIGASE RTCB"/>
    <property type="match status" value="1"/>
</dbReference>
<dbReference type="InterPro" id="IPR001233">
    <property type="entry name" value="RtcB"/>
</dbReference>
<dbReference type="AlphaFoldDB" id="A0A1G5J8W9"/>
<dbReference type="GO" id="GO:0003909">
    <property type="term" value="F:DNA ligase activity"/>
    <property type="evidence" value="ECO:0007669"/>
    <property type="project" value="TreeGrafter"/>
</dbReference>
<keyword evidence="13" id="KW-1185">Reference proteome</keyword>
<dbReference type="GO" id="GO:0006281">
    <property type="term" value="P:DNA repair"/>
    <property type="evidence" value="ECO:0007669"/>
    <property type="project" value="TreeGrafter"/>
</dbReference>
<dbReference type="InterPro" id="IPR036025">
    <property type="entry name" value="RtcB-like_sf"/>
</dbReference>
<dbReference type="RefSeq" id="WP_092215099.1">
    <property type="nucleotide sequence ID" value="NZ_FMUX01000026.1"/>
</dbReference>